<reference evidence="1" key="2">
    <citation type="submission" date="2013-05" db="EMBL/GenBank/DDBJ databases">
        <authorList>
            <person name="Carter J.-M."/>
            <person name="Baker S.C."/>
            <person name="Pink R."/>
            <person name="Carter D.R.F."/>
            <person name="Collins A."/>
            <person name="Tomlin J."/>
            <person name="Gibbs M."/>
            <person name="Breuker C.J."/>
        </authorList>
    </citation>
    <scope>NUCLEOTIDE SEQUENCE</scope>
    <source>
        <tissue evidence="1">Ovary</tissue>
    </source>
</reference>
<accession>S4PDG2</accession>
<evidence type="ECO:0000313" key="1">
    <source>
        <dbReference type="EMBL" id="JAA90536.1"/>
    </source>
</evidence>
<sequence length="83" mass="9762">MSTEILNRFTHTTSERIVKIEVTRVTLSDRELMNKKTLVTYNLKPTTHIWLFSCCITAYKIKKSLLIRQAYKISVLSSKFYCL</sequence>
<name>S4PDG2_9NEOP</name>
<proteinExistence type="predicted"/>
<dbReference type="AlphaFoldDB" id="S4PDG2"/>
<reference evidence="1" key="1">
    <citation type="journal article" date="2013" name="BMC Genomics">
        <title>Unscrambling butterfly oogenesis.</title>
        <authorList>
            <person name="Carter J.M."/>
            <person name="Baker S.C."/>
            <person name="Pink R."/>
            <person name="Carter D.R."/>
            <person name="Collins A."/>
            <person name="Tomlin J."/>
            <person name="Gibbs M."/>
            <person name="Breuker C.J."/>
        </authorList>
    </citation>
    <scope>NUCLEOTIDE SEQUENCE</scope>
    <source>
        <tissue evidence="1">Ovary</tissue>
    </source>
</reference>
<organism evidence="1">
    <name type="scientific">Pararge aegeria</name>
    <name type="common">speckled wood butterfly</name>
    <dbReference type="NCBI Taxonomy" id="116150"/>
    <lineage>
        <taxon>Eukaryota</taxon>
        <taxon>Metazoa</taxon>
        <taxon>Ecdysozoa</taxon>
        <taxon>Arthropoda</taxon>
        <taxon>Hexapoda</taxon>
        <taxon>Insecta</taxon>
        <taxon>Pterygota</taxon>
        <taxon>Neoptera</taxon>
        <taxon>Endopterygota</taxon>
        <taxon>Lepidoptera</taxon>
        <taxon>Glossata</taxon>
        <taxon>Ditrysia</taxon>
        <taxon>Papilionoidea</taxon>
        <taxon>Nymphalidae</taxon>
        <taxon>Satyrinae</taxon>
        <taxon>Satyrini</taxon>
        <taxon>Parargina</taxon>
        <taxon>Pararge</taxon>
    </lineage>
</organism>
<feature type="non-terminal residue" evidence="1">
    <location>
        <position position="83"/>
    </location>
</feature>
<protein>
    <submittedName>
        <fullName evidence="1">Uncharacterized protein</fullName>
    </submittedName>
</protein>
<dbReference type="EMBL" id="GAIX01002024">
    <property type="protein sequence ID" value="JAA90536.1"/>
    <property type="molecule type" value="Transcribed_RNA"/>
</dbReference>